<dbReference type="PANTHER" id="PTHR36154:SF1">
    <property type="entry name" value="DNA-BINDING TRANSCRIPTIONAL ACTIVATOR ALPA"/>
    <property type="match status" value="1"/>
</dbReference>
<dbReference type="InterPro" id="IPR010260">
    <property type="entry name" value="AlpA"/>
</dbReference>
<proteinExistence type="predicted"/>
<reference evidence="1" key="1">
    <citation type="journal article" date="2004" name="Nature">
        <title>Community structure and metabolism through reconstruction of microbial genomes from the environment.</title>
        <authorList>
            <person name="Tyson G.W."/>
            <person name="Chapman J."/>
            <person name="Hugenholtz P."/>
            <person name="Allen E.E."/>
            <person name="Ram R.J."/>
            <person name="Richardson P.M."/>
            <person name="Solovyev V.V."/>
            <person name="Rubin E.M."/>
            <person name="Rokhsar D.S."/>
            <person name="Banfield J.F."/>
        </authorList>
    </citation>
    <scope>NUCLEOTIDE SEQUENCE [LARGE SCALE GENOMIC DNA]</scope>
</reference>
<dbReference type="PANTHER" id="PTHR36154">
    <property type="entry name" value="DNA-BINDING TRANSCRIPTIONAL ACTIVATOR ALPA"/>
    <property type="match status" value="1"/>
</dbReference>
<sequence>MDRILRLPEVLSTVGISRSSLYALIAQGQFPRQIRLSPRTSGWRLSDVEDWIRAKAECGR</sequence>
<dbReference type="InterPro" id="IPR052931">
    <property type="entry name" value="Prophage_regulatory_activator"/>
</dbReference>
<dbReference type="Gene3D" id="1.10.238.160">
    <property type="match status" value="1"/>
</dbReference>
<reference evidence="1" key="2">
    <citation type="journal article" date="2008" name="PLoS Biol.">
        <title>Population genomic analysis of strain variation in Leptospirillum group II bacteria involved in acid mine drainage formation.</title>
        <authorList>
            <person name="Simmons S.L."/>
            <person name="Dibartolo G."/>
            <person name="Denef V.J."/>
            <person name="Goltsman D.S."/>
            <person name="Thelen M.P."/>
            <person name="Banfield J.F."/>
        </authorList>
    </citation>
    <scope>NUCLEOTIDE SEQUENCE [LARGE SCALE GENOMIC DNA]</scope>
</reference>
<organism evidence="1">
    <name type="scientific">Leptospirillum sp. Group II '5-way CG'</name>
    <dbReference type="NCBI Taxonomy" id="419541"/>
    <lineage>
        <taxon>Bacteria</taxon>
        <taxon>Pseudomonadati</taxon>
        <taxon>Nitrospirota</taxon>
        <taxon>Nitrospiria</taxon>
        <taxon>Nitrospirales</taxon>
        <taxon>Nitrospiraceae</taxon>
        <taxon>Leptospirillum</taxon>
    </lineage>
</organism>
<gene>
    <name evidence="1" type="ORF">CGL2_11386012</name>
</gene>
<accession>B6AMX6</accession>
<protein>
    <submittedName>
        <fullName evidence="1">Phage DNA binding protein</fullName>
    </submittedName>
</protein>
<evidence type="ECO:0000313" key="1">
    <source>
        <dbReference type="EMBL" id="EDZ39826.1"/>
    </source>
</evidence>
<dbReference type="EMBL" id="DS995259">
    <property type="protein sequence ID" value="EDZ39826.1"/>
    <property type="molecule type" value="Genomic_DNA"/>
</dbReference>
<dbReference type="AlphaFoldDB" id="B6AMX6"/>
<name>B6AMX6_9BACT</name>
<dbReference type="Pfam" id="PF05930">
    <property type="entry name" value="Phage_AlpA"/>
    <property type="match status" value="1"/>
</dbReference>